<keyword evidence="1" id="KW-0472">Membrane</keyword>
<dbReference type="EMBL" id="PREZ01000003">
    <property type="protein sequence ID" value="PPA70983.1"/>
    <property type="molecule type" value="Genomic_DNA"/>
</dbReference>
<keyword evidence="1" id="KW-1133">Transmembrane helix</keyword>
<keyword evidence="1" id="KW-0812">Transmembrane</keyword>
<proteinExistence type="predicted"/>
<evidence type="ECO:0000313" key="3">
    <source>
        <dbReference type="Proteomes" id="UP000239047"/>
    </source>
</evidence>
<comment type="caution">
    <text evidence="2">The sequence shown here is derived from an EMBL/GenBank/DDBJ whole genome shotgun (WGS) entry which is preliminary data.</text>
</comment>
<organism evidence="2 3">
    <name type="scientific">Jeotgalibacillus proteolyticus</name>
    <dbReference type="NCBI Taxonomy" id="2082395"/>
    <lineage>
        <taxon>Bacteria</taxon>
        <taxon>Bacillati</taxon>
        <taxon>Bacillota</taxon>
        <taxon>Bacilli</taxon>
        <taxon>Bacillales</taxon>
        <taxon>Caryophanaceae</taxon>
        <taxon>Jeotgalibacillus</taxon>
    </lineage>
</organism>
<feature type="transmembrane region" description="Helical" evidence="1">
    <location>
        <begin position="37"/>
        <end position="55"/>
    </location>
</feature>
<dbReference type="AlphaFoldDB" id="A0A2S5GDL2"/>
<name>A0A2S5GDL2_9BACL</name>
<sequence>MSNTSFFIGVLLSFLSLSIYLFPGVELFWDLLMFIEKWFPIIAGIGILLGVIQLVRGVKKANSSKWLSISVIGIVLCIINTGVYYFYWNFS</sequence>
<evidence type="ECO:0000313" key="2">
    <source>
        <dbReference type="EMBL" id="PPA70983.1"/>
    </source>
</evidence>
<dbReference type="Proteomes" id="UP000239047">
    <property type="component" value="Unassembled WGS sequence"/>
</dbReference>
<evidence type="ECO:0000256" key="1">
    <source>
        <dbReference type="SAM" id="Phobius"/>
    </source>
</evidence>
<gene>
    <name evidence="2" type="ORF">C4B60_09380</name>
</gene>
<keyword evidence="3" id="KW-1185">Reference proteome</keyword>
<feature type="transmembrane region" description="Helical" evidence="1">
    <location>
        <begin position="67"/>
        <end position="87"/>
    </location>
</feature>
<protein>
    <submittedName>
        <fullName evidence="2">Uncharacterized protein</fullName>
    </submittedName>
</protein>
<accession>A0A2S5GDL2</accession>
<reference evidence="2 3" key="1">
    <citation type="submission" date="2018-02" db="EMBL/GenBank/DDBJ databases">
        <title>Jeotgalibacillus proteolyticum sp. nov. a protease producing bacterium isolated from ocean sediments of Laizhou Bay.</title>
        <authorList>
            <person name="Li Y."/>
        </authorList>
    </citation>
    <scope>NUCLEOTIDE SEQUENCE [LARGE SCALE GENOMIC DNA]</scope>
    <source>
        <strain evidence="2 3">22-7</strain>
    </source>
</reference>